<dbReference type="InterPro" id="IPR050280">
    <property type="entry name" value="OMP_Chaperone_SurA"/>
</dbReference>
<dbReference type="RefSeq" id="WP_264602757.1">
    <property type="nucleotide sequence ID" value="NZ_JAOQNS010000011.1"/>
</dbReference>
<comment type="caution">
    <text evidence="2">The sequence shown here is derived from an EMBL/GenBank/DDBJ whole genome shotgun (WGS) entry which is preliminary data.</text>
</comment>
<accession>A0ABT3HFW3</accession>
<organism evidence="2 3">
    <name type="scientific">Rhodobium gokarnense</name>
    <dbReference type="NCBI Taxonomy" id="364296"/>
    <lineage>
        <taxon>Bacteria</taxon>
        <taxon>Pseudomonadati</taxon>
        <taxon>Pseudomonadota</taxon>
        <taxon>Alphaproteobacteria</taxon>
        <taxon>Hyphomicrobiales</taxon>
        <taxon>Rhodobiaceae</taxon>
        <taxon>Rhodobium</taxon>
    </lineage>
</organism>
<dbReference type="Gene3D" id="1.10.4030.10">
    <property type="entry name" value="Porin chaperone SurA, peptide-binding domain"/>
    <property type="match status" value="1"/>
</dbReference>
<reference evidence="3" key="1">
    <citation type="submission" date="2023-07" db="EMBL/GenBank/DDBJ databases">
        <title>Genome sequencing of Purple Non-Sulfur Bacteria from various extreme environments.</title>
        <authorList>
            <person name="Mayer M."/>
        </authorList>
    </citation>
    <scope>NUCLEOTIDE SEQUENCE [LARGE SCALE GENOMIC DNA]</scope>
    <source>
        <strain evidence="3">DSM 17935</strain>
    </source>
</reference>
<sequence>MTTRFPGIRSLGTVTIAAMVLASAAVFAGPIGAAAQSTIRVIVNDTVITSHEIEQRARLLRLITRKSLGTARALAREELIDEALQLQEAKRRGYEVEDERVEAAYASIGRGVKLSPKQLTAVLRRSGITPKTLKTRLKAQIGWSQLVQGRARSTVNIPEQEIISALKEKNPDEVREITYQYDLYQVIYVVPSNASNSFKAQQHRAANSTRASFRSCSSDLGGLRGKKDIVVKRIGIRLESEIRGEQRERLNETDVGRLSKPQEIGSGYEMIAVCDRKELKSNAAERSLIEDKLKDEESDLLARQYIRELRNNAVIIEK</sequence>
<proteinExistence type="predicted"/>
<evidence type="ECO:0000256" key="1">
    <source>
        <dbReference type="ARBA" id="ARBA00022729"/>
    </source>
</evidence>
<dbReference type="GO" id="GO:0003755">
    <property type="term" value="F:peptidyl-prolyl cis-trans isomerase activity"/>
    <property type="evidence" value="ECO:0007669"/>
    <property type="project" value="UniProtKB-EC"/>
</dbReference>
<keyword evidence="3" id="KW-1185">Reference proteome</keyword>
<dbReference type="SUPFAM" id="SSF109998">
    <property type="entry name" value="Triger factor/SurA peptide-binding domain-like"/>
    <property type="match status" value="1"/>
</dbReference>
<dbReference type="EC" id="5.2.1.8" evidence="2"/>
<dbReference type="PANTHER" id="PTHR47637">
    <property type="entry name" value="CHAPERONE SURA"/>
    <property type="match status" value="1"/>
</dbReference>
<dbReference type="Proteomes" id="UP001209755">
    <property type="component" value="Unassembled WGS sequence"/>
</dbReference>
<keyword evidence="1" id="KW-0732">Signal</keyword>
<dbReference type="InterPro" id="IPR027304">
    <property type="entry name" value="Trigger_fact/SurA_dom_sf"/>
</dbReference>
<dbReference type="Pfam" id="PF13624">
    <property type="entry name" value="SurA_N_3"/>
    <property type="match status" value="1"/>
</dbReference>
<keyword evidence="2" id="KW-0413">Isomerase</keyword>
<gene>
    <name evidence="2" type="ORF">M2319_003517</name>
</gene>
<protein>
    <submittedName>
        <fullName evidence="2">Peptidyl-prolyl cis-trans isomerase SurA</fullName>
        <ecNumber evidence="2">5.2.1.8</ecNumber>
    </submittedName>
</protein>
<dbReference type="EMBL" id="JAOQNS010000011">
    <property type="protein sequence ID" value="MCW2309166.1"/>
    <property type="molecule type" value="Genomic_DNA"/>
</dbReference>
<name>A0ABT3HFW3_9HYPH</name>
<dbReference type="PANTHER" id="PTHR47637:SF1">
    <property type="entry name" value="CHAPERONE SURA"/>
    <property type="match status" value="1"/>
</dbReference>
<evidence type="ECO:0000313" key="2">
    <source>
        <dbReference type="EMBL" id="MCW2309166.1"/>
    </source>
</evidence>
<evidence type="ECO:0000313" key="3">
    <source>
        <dbReference type="Proteomes" id="UP001209755"/>
    </source>
</evidence>